<evidence type="ECO:0000313" key="3">
    <source>
        <dbReference type="Proteomes" id="UP000232229"/>
    </source>
</evidence>
<name>A0A249SNU0_9MOLU</name>
<protein>
    <submittedName>
        <fullName evidence="2">Uncharacterized protein</fullName>
    </submittedName>
</protein>
<reference evidence="2 3" key="1">
    <citation type="submission" date="2017-08" db="EMBL/GenBank/DDBJ databases">
        <title>Complete Genome Sequence of Mesoplasma chauliocola.</title>
        <authorList>
            <person name="Knight T.F.Jr."/>
            <person name="Citino T."/>
        </authorList>
    </citation>
    <scope>NUCLEOTIDE SEQUENCE [LARGE SCALE GENOMIC DNA]</scope>
    <source>
        <strain evidence="2 3">CHPA-2</strain>
    </source>
</reference>
<accession>A0A249SNU0</accession>
<proteinExistence type="predicted"/>
<evidence type="ECO:0000313" key="2">
    <source>
        <dbReference type="EMBL" id="ASZ09263.1"/>
    </source>
</evidence>
<dbReference type="KEGG" id="mchc:CK556_02780"/>
<dbReference type="EMBL" id="CP023173">
    <property type="protein sequence ID" value="ASZ09263.1"/>
    <property type="molecule type" value="Genomic_DNA"/>
</dbReference>
<dbReference type="Proteomes" id="UP000232229">
    <property type="component" value="Chromosome"/>
</dbReference>
<keyword evidence="3" id="KW-1185">Reference proteome</keyword>
<organism evidence="2 3">
    <name type="scientific">Mesoplasma chauliocola</name>
    <dbReference type="NCBI Taxonomy" id="216427"/>
    <lineage>
        <taxon>Bacteria</taxon>
        <taxon>Bacillati</taxon>
        <taxon>Mycoplasmatota</taxon>
        <taxon>Mollicutes</taxon>
        <taxon>Entomoplasmatales</taxon>
        <taxon>Entomoplasmataceae</taxon>
        <taxon>Mesoplasma</taxon>
    </lineage>
</organism>
<feature type="compositionally biased region" description="Basic and acidic residues" evidence="1">
    <location>
        <begin position="153"/>
        <end position="166"/>
    </location>
</feature>
<dbReference type="RefSeq" id="WP_027875587.1">
    <property type="nucleotide sequence ID" value="NZ_CP023173.1"/>
</dbReference>
<dbReference type="AlphaFoldDB" id="A0A249SNU0"/>
<gene>
    <name evidence="2" type="ORF">CK556_02780</name>
</gene>
<sequence>MKKMTSFLPIIIFIVIFGFFALFLLTALASKKAREDFEIEIENIIALSLNSLGRNGYEWKNLDNKAHLISSIRNEIVDQRKGGYSLKPSVKSRGPKKMNQLKNLVDYWVKQDLSEKNYFKTEISDAIKEYENKSNSYENKVKRQTNVSQNLSDEERKKYKKSRVVE</sequence>
<feature type="region of interest" description="Disordered" evidence="1">
    <location>
        <begin position="138"/>
        <end position="166"/>
    </location>
</feature>
<evidence type="ECO:0000256" key="1">
    <source>
        <dbReference type="SAM" id="MobiDB-lite"/>
    </source>
</evidence>
<feature type="compositionally biased region" description="Polar residues" evidence="1">
    <location>
        <begin position="138"/>
        <end position="151"/>
    </location>
</feature>